<feature type="transmembrane region" description="Helical" evidence="9">
    <location>
        <begin position="539"/>
        <end position="558"/>
    </location>
</feature>
<dbReference type="InterPro" id="IPR055344">
    <property type="entry name" value="SecD_SecF_C_bact"/>
</dbReference>
<feature type="domain" description="SecDF P1 head subdomain" evidence="13">
    <location>
        <begin position="283"/>
        <end position="388"/>
    </location>
</feature>
<evidence type="ECO:0000256" key="1">
    <source>
        <dbReference type="ARBA" id="ARBA00004651"/>
    </source>
</evidence>
<evidence type="ECO:0000256" key="2">
    <source>
        <dbReference type="ARBA" id="ARBA00022448"/>
    </source>
</evidence>
<feature type="region of interest" description="Disordered" evidence="10">
    <location>
        <begin position="129"/>
        <end position="226"/>
    </location>
</feature>
<evidence type="ECO:0000313" key="15">
    <source>
        <dbReference type="Proteomes" id="UP001500839"/>
    </source>
</evidence>
<evidence type="ECO:0000256" key="3">
    <source>
        <dbReference type="ARBA" id="ARBA00022475"/>
    </source>
</evidence>
<dbReference type="Gene3D" id="3.30.70.3220">
    <property type="match status" value="1"/>
</dbReference>
<evidence type="ECO:0000256" key="9">
    <source>
        <dbReference type="HAMAP-Rule" id="MF_01463"/>
    </source>
</evidence>
<keyword evidence="5 9" id="KW-0653">Protein transport</keyword>
<feature type="transmembrane region" description="Helical" evidence="9">
    <location>
        <begin position="514"/>
        <end position="533"/>
    </location>
</feature>
<keyword evidence="4 9" id="KW-0812">Transmembrane</keyword>
<organism evidence="14 15">
    <name type="scientific">Tomitella cavernea</name>
    <dbReference type="NCBI Taxonomy" id="1387982"/>
    <lineage>
        <taxon>Bacteria</taxon>
        <taxon>Bacillati</taxon>
        <taxon>Actinomycetota</taxon>
        <taxon>Actinomycetes</taxon>
        <taxon>Mycobacteriales</taxon>
        <taxon>Tomitella</taxon>
    </lineage>
</organism>
<dbReference type="SUPFAM" id="SSF82866">
    <property type="entry name" value="Multidrug efflux transporter AcrB transmembrane domain"/>
    <property type="match status" value="1"/>
</dbReference>
<dbReference type="Pfam" id="PF07549">
    <property type="entry name" value="Sec_GG"/>
    <property type="match status" value="1"/>
</dbReference>
<evidence type="ECO:0000259" key="13">
    <source>
        <dbReference type="Pfam" id="PF22599"/>
    </source>
</evidence>
<feature type="compositionally biased region" description="Low complexity" evidence="10">
    <location>
        <begin position="153"/>
        <end position="176"/>
    </location>
</feature>
<protein>
    <recommendedName>
        <fullName evidence="9">Protein translocase subunit SecD</fullName>
    </recommendedName>
</protein>
<dbReference type="InterPro" id="IPR048631">
    <property type="entry name" value="SecD_1st"/>
</dbReference>
<keyword evidence="7 9" id="KW-0811">Translocation</keyword>
<comment type="subunit">
    <text evidence="9">Forms a complex with SecF. Part of the essential Sec protein translocation apparatus which comprises SecA, SecYEG and auxiliary proteins SecDF. Other proteins may also be involved.</text>
</comment>
<gene>
    <name evidence="9 14" type="primary">secD</name>
    <name evidence="14" type="ORF">GCM10023353_21300</name>
</gene>
<evidence type="ECO:0000259" key="11">
    <source>
        <dbReference type="Pfam" id="PF02355"/>
    </source>
</evidence>
<feature type="transmembrane region" description="Helical" evidence="9">
    <location>
        <begin position="410"/>
        <end position="428"/>
    </location>
</feature>
<name>A0ABP9CQD9_9ACTN</name>
<sequence length="601" mass="61744">MAKKSGQFHPARYLALFGVIVAVLYALVFFTGDREPTPQLGIDLQGGTSVTLTARTPDGSSPSDESLDQARKIIESRVNGLGVSGASVVVDGDNIVITVPGSDGEAAKSLGQTAKLTIRPVLQSQPIGAAAGAQPAPANPAAPAAPPAPENPAAPSVPASGSSGGAPAQSDGAPAPQNRVYPLAAPGDESAPASGENAPAPTPAPAGGDVSTAPGTSTQSPAEAALTDKAREEIEAAKKTRQSTDPAVQQQSMSDLAATGCVGEDPLRGNDDPALPLVACNANGQEVMLLGPAIIKGEQISNAQSQFDQQQGGYIVSLEFKPDASQVWADFTRENLQKRAAFVLDTEVISAPVIQGVTPAGSATSIYGNFSQSEAQSLANQLKYGSLPLSFSQSDAKTVSATLGLSSLKAGLIAGLVGLILVLLYCLAYYRVLGVLISLSLILSGILVYALLVLLGRSIGYSLDLAGIAGLIIGIGTTADSFVVYFERVKDEIREGRSFRSAVPRGWARARRTILSGNTVSIIGAAVLYFLAIGDVKGFAFTLGLTTILDLVVVFLVTHPLLHIASTKAWAANPRWNGLGAMSDVARERKAAAMAAAAKES</sequence>
<feature type="domain" description="Protein translocase subunit SecDF P1" evidence="12">
    <location>
        <begin position="67"/>
        <end position="121"/>
    </location>
</feature>
<dbReference type="Gene3D" id="1.20.1640.10">
    <property type="entry name" value="Multidrug efflux transporter AcrB transmembrane domain"/>
    <property type="match status" value="1"/>
</dbReference>
<comment type="similarity">
    <text evidence="9">Belongs to the SecD/SecF family. SecD subfamily.</text>
</comment>
<keyword evidence="3 9" id="KW-1003">Cell membrane</keyword>
<dbReference type="InterPro" id="IPR054384">
    <property type="entry name" value="SecDF_P1_head"/>
</dbReference>
<dbReference type="RefSeq" id="WP_200171220.1">
    <property type="nucleotide sequence ID" value="NZ_BAABKQ010000001.1"/>
</dbReference>
<evidence type="ECO:0000256" key="5">
    <source>
        <dbReference type="ARBA" id="ARBA00022927"/>
    </source>
</evidence>
<evidence type="ECO:0000256" key="4">
    <source>
        <dbReference type="ARBA" id="ARBA00022692"/>
    </source>
</evidence>
<dbReference type="NCBIfam" id="TIGR00916">
    <property type="entry name" value="2A0604s01"/>
    <property type="match status" value="1"/>
</dbReference>
<dbReference type="Gene3D" id="3.30.1360.200">
    <property type="match status" value="1"/>
</dbReference>
<feature type="transmembrane region" description="Helical" evidence="9">
    <location>
        <begin position="12"/>
        <end position="30"/>
    </location>
</feature>
<feature type="transmembrane region" description="Helical" evidence="9">
    <location>
        <begin position="435"/>
        <end position="459"/>
    </location>
</feature>
<feature type="domain" description="Protein export membrane protein SecD/SecF C-terminal" evidence="11">
    <location>
        <begin position="391"/>
        <end position="563"/>
    </location>
</feature>
<feature type="transmembrane region" description="Helical" evidence="9">
    <location>
        <begin position="465"/>
        <end position="486"/>
    </location>
</feature>
<dbReference type="Pfam" id="PF21760">
    <property type="entry name" value="SecD_1st"/>
    <property type="match status" value="1"/>
</dbReference>
<reference evidence="15" key="1">
    <citation type="journal article" date="2019" name="Int. J. Syst. Evol. Microbiol.">
        <title>The Global Catalogue of Microorganisms (GCM) 10K type strain sequencing project: providing services to taxonomists for standard genome sequencing and annotation.</title>
        <authorList>
            <consortium name="The Broad Institute Genomics Platform"/>
            <consortium name="The Broad Institute Genome Sequencing Center for Infectious Disease"/>
            <person name="Wu L."/>
            <person name="Ma J."/>
        </authorList>
    </citation>
    <scope>NUCLEOTIDE SEQUENCE [LARGE SCALE GENOMIC DNA]</scope>
    <source>
        <strain evidence="15">JCM 18542</strain>
    </source>
</reference>
<comment type="subcellular location">
    <subcellularLocation>
        <location evidence="1 9">Cell membrane</location>
        <topology evidence="1 9">Multi-pass membrane protein</topology>
    </subcellularLocation>
</comment>
<comment type="function">
    <text evidence="9">Part of the Sec protein translocase complex. Interacts with the SecYEG preprotein conducting channel. SecDF uses the proton motive force (PMF) to complete protein translocation after the ATP-dependent function of SecA.</text>
</comment>
<dbReference type="NCBIfam" id="TIGR01129">
    <property type="entry name" value="secD"/>
    <property type="match status" value="1"/>
</dbReference>
<evidence type="ECO:0000259" key="12">
    <source>
        <dbReference type="Pfam" id="PF21760"/>
    </source>
</evidence>
<keyword evidence="6 9" id="KW-1133">Transmembrane helix</keyword>
<evidence type="ECO:0000313" key="14">
    <source>
        <dbReference type="EMBL" id="GAA4815407.1"/>
    </source>
</evidence>
<dbReference type="InterPro" id="IPR022646">
    <property type="entry name" value="SecD/SecF_CS"/>
</dbReference>
<dbReference type="PANTHER" id="PTHR30081:SF1">
    <property type="entry name" value="PROTEIN TRANSLOCASE SUBUNIT SECD"/>
    <property type="match status" value="1"/>
</dbReference>
<dbReference type="Pfam" id="PF22599">
    <property type="entry name" value="SecDF_P1_head"/>
    <property type="match status" value="1"/>
</dbReference>
<keyword evidence="15" id="KW-1185">Reference proteome</keyword>
<keyword evidence="8 9" id="KW-0472">Membrane</keyword>
<dbReference type="InterPro" id="IPR005791">
    <property type="entry name" value="SecD"/>
</dbReference>
<dbReference type="InterPro" id="IPR022813">
    <property type="entry name" value="SecD/SecF_arch_bac"/>
</dbReference>
<dbReference type="EMBL" id="BAABKQ010000001">
    <property type="protein sequence ID" value="GAA4815407.1"/>
    <property type="molecule type" value="Genomic_DNA"/>
</dbReference>
<dbReference type="HAMAP" id="MF_01463_B">
    <property type="entry name" value="SecD_B"/>
    <property type="match status" value="1"/>
</dbReference>
<dbReference type="PANTHER" id="PTHR30081">
    <property type="entry name" value="PROTEIN-EXPORT MEMBRANE PROTEIN SEC"/>
    <property type="match status" value="1"/>
</dbReference>
<evidence type="ECO:0000256" key="8">
    <source>
        <dbReference type="ARBA" id="ARBA00023136"/>
    </source>
</evidence>
<proteinExistence type="inferred from homology"/>
<evidence type="ECO:0000256" key="10">
    <source>
        <dbReference type="SAM" id="MobiDB-lite"/>
    </source>
</evidence>
<keyword evidence="2 9" id="KW-0813">Transport</keyword>
<dbReference type="Pfam" id="PF02355">
    <property type="entry name" value="SecD_SecF_C"/>
    <property type="match status" value="1"/>
</dbReference>
<feature type="compositionally biased region" description="Pro residues" evidence="10">
    <location>
        <begin position="137"/>
        <end position="152"/>
    </location>
</feature>
<accession>A0ABP9CQD9</accession>
<dbReference type="Proteomes" id="UP001500839">
    <property type="component" value="Unassembled WGS sequence"/>
</dbReference>
<evidence type="ECO:0000256" key="7">
    <source>
        <dbReference type="ARBA" id="ARBA00023010"/>
    </source>
</evidence>
<comment type="caution">
    <text evidence="14">The sequence shown here is derived from an EMBL/GenBank/DDBJ whole genome shotgun (WGS) entry which is preliminary data.</text>
</comment>
<evidence type="ECO:0000256" key="6">
    <source>
        <dbReference type="ARBA" id="ARBA00022989"/>
    </source>
</evidence>
<dbReference type="InterPro" id="IPR048634">
    <property type="entry name" value="SecD_SecF_C"/>
</dbReference>